<evidence type="ECO:0000313" key="3">
    <source>
        <dbReference type="EMBL" id="TFI57233.1"/>
    </source>
</evidence>
<gene>
    <name evidence="3" type="ORF">E2493_16140</name>
</gene>
<organism evidence="3 4">
    <name type="scientific">Sphingomonas parva</name>
    <dbReference type="NCBI Taxonomy" id="2555898"/>
    <lineage>
        <taxon>Bacteria</taxon>
        <taxon>Pseudomonadati</taxon>
        <taxon>Pseudomonadota</taxon>
        <taxon>Alphaproteobacteria</taxon>
        <taxon>Sphingomonadales</taxon>
        <taxon>Sphingomonadaceae</taxon>
        <taxon>Sphingomonas</taxon>
    </lineage>
</organism>
<keyword evidence="4" id="KW-1185">Reference proteome</keyword>
<accession>A0A4Y8ZMI8</accession>
<name>A0A4Y8ZMI8_9SPHN</name>
<sequence length="342" mass="36650">MKLIAVAAAALLGAAAAGQSYDWSEATGEFTQGFEESKAICRALKAKEPPRADRPDAKAVAALRGCDSEALYYGIGMKADPVKARQCAFLERDAGDDGVFGGSIMLMTIYANGVGARRDLDVATHLACGIEGAPFESDGRVRHLAGAKMEGWTGSDFHFCDDVTSGLAMGYCAGHHERIDTARRAAALAVLMRGWTPAERQAFAPLQKARDAWVDAHGGGEVDLSGTARAAMQIGAEEAAREAFTEMLRRLSTGRAPRYTSAQYRAADAALNAAYRKAIREADTGRGIGAVTQVGIRDAQRAWLRYRDAFVAFAKLKWPGVPSDSLAAWLTIERTKMLQGEE</sequence>
<evidence type="ECO:0000259" key="2">
    <source>
        <dbReference type="Pfam" id="PF07007"/>
    </source>
</evidence>
<dbReference type="EMBL" id="SPDV01000035">
    <property type="protein sequence ID" value="TFI57233.1"/>
    <property type="molecule type" value="Genomic_DNA"/>
</dbReference>
<feature type="chain" id="PRO_5021235692" evidence="1">
    <location>
        <begin position="18"/>
        <end position="342"/>
    </location>
</feature>
<reference evidence="3 4" key="1">
    <citation type="submission" date="2019-03" db="EMBL/GenBank/DDBJ databases">
        <title>Genome sequence of Sphingomonas sp. 17J27-24.</title>
        <authorList>
            <person name="Kim M."/>
            <person name="Maeng S."/>
            <person name="Sathiyaraj S."/>
        </authorList>
    </citation>
    <scope>NUCLEOTIDE SEQUENCE [LARGE SCALE GENOMIC DNA]</scope>
    <source>
        <strain evidence="3 4">17J27-24</strain>
    </source>
</reference>
<dbReference type="AlphaFoldDB" id="A0A4Y8ZMI8"/>
<dbReference type="OrthoDB" id="7340239at2"/>
<dbReference type="RefSeq" id="WP_135088719.1">
    <property type="nucleotide sequence ID" value="NZ_SPDV01000035.1"/>
</dbReference>
<dbReference type="Proteomes" id="UP000298213">
    <property type="component" value="Unassembled WGS sequence"/>
</dbReference>
<evidence type="ECO:0000313" key="4">
    <source>
        <dbReference type="Proteomes" id="UP000298213"/>
    </source>
</evidence>
<dbReference type="Gene3D" id="1.20.1270.180">
    <property type="match status" value="1"/>
</dbReference>
<keyword evidence="1" id="KW-0732">Signal</keyword>
<comment type="caution">
    <text evidence="3">The sequence shown here is derived from an EMBL/GenBank/DDBJ whole genome shotgun (WGS) entry which is preliminary data.</text>
</comment>
<dbReference type="Pfam" id="PF07007">
    <property type="entry name" value="LprI"/>
    <property type="match status" value="1"/>
</dbReference>
<proteinExistence type="predicted"/>
<protein>
    <submittedName>
        <fullName evidence="3">DUF1311 domain-containing protein</fullName>
    </submittedName>
</protein>
<feature type="domain" description="Lysozyme inhibitor LprI-like N-terminal" evidence="2">
    <location>
        <begin position="259"/>
        <end position="311"/>
    </location>
</feature>
<feature type="signal peptide" evidence="1">
    <location>
        <begin position="1"/>
        <end position="17"/>
    </location>
</feature>
<evidence type="ECO:0000256" key="1">
    <source>
        <dbReference type="SAM" id="SignalP"/>
    </source>
</evidence>
<dbReference type="InterPro" id="IPR009739">
    <property type="entry name" value="LprI-like_N"/>
</dbReference>